<feature type="compositionally biased region" description="Basic residues" evidence="1">
    <location>
        <begin position="484"/>
        <end position="499"/>
    </location>
</feature>
<proteinExistence type="predicted"/>
<name>A0AAD1YA52_EUPCR</name>
<dbReference type="AlphaFoldDB" id="A0AAD1YA52"/>
<sequence>MEDPNQETLTIEHEVEFSRNSSIGKKRGIFSEKKDGSRTSKTVKNSLENPFHHRNRTTYQHNHNGVQKDKLEINNASTPDIKGSTQLSSPKEDRRDYDNFIFNGTDPSKTFISTSDHQQQMSIMEDRITKLENLVWTLYKEVNGRIDTTAATAQIQLEEISSQITLNLQTRKSEEGYEGCAEENNNATDTHIFEGECEGEGYLQTSLCKVEEELSSQYYSQEGGDEFSRNTIDRSDPVVGQSKEKFPYDYQPALVDINEENKEGSSQCQNSFADNSPEFYGNREVMSKQTDTPEHSEDEGENEDDELEYYFSCHERMIHDSDFAKLHSNGSDVFKNITKEDFKENNTAPNLSRSTLQDQIDYDLVNFKINESSVESSFLNKNANNTSLNENKVTCSDVKPKLMGFLNTEKIASKIMIPSKPSERIYWKEEAKEVSFGRNESGNDPSNGDFELMKNQQCHTSLRAQFAKPETKPTIFVNEENPARHFRNRSYIPKRRGDQ</sequence>
<accession>A0AAD1YA52</accession>
<feature type="compositionally biased region" description="Polar residues" evidence="1">
    <location>
        <begin position="74"/>
        <end position="89"/>
    </location>
</feature>
<protein>
    <submittedName>
        <fullName evidence="2">Uncharacterized protein</fullName>
    </submittedName>
</protein>
<feature type="compositionally biased region" description="Polar residues" evidence="1">
    <location>
        <begin position="264"/>
        <end position="274"/>
    </location>
</feature>
<evidence type="ECO:0000256" key="1">
    <source>
        <dbReference type="SAM" id="MobiDB-lite"/>
    </source>
</evidence>
<gene>
    <name evidence="2" type="ORF">ECRASSUSDP1_LOCUS28959</name>
</gene>
<evidence type="ECO:0000313" key="3">
    <source>
        <dbReference type="Proteomes" id="UP001295684"/>
    </source>
</evidence>
<feature type="region of interest" description="Disordered" evidence="1">
    <location>
        <begin position="220"/>
        <end position="243"/>
    </location>
</feature>
<keyword evidence="3" id="KW-1185">Reference proteome</keyword>
<reference evidence="2" key="1">
    <citation type="submission" date="2023-07" db="EMBL/GenBank/DDBJ databases">
        <authorList>
            <consortium name="AG Swart"/>
            <person name="Singh M."/>
            <person name="Singh A."/>
            <person name="Seah K."/>
            <person name="Emmerich C."/>
        </authorList>
    </citation>
    <scope>NUCLEOTIDE SEQUENCE</scope>
    <source>
        <strain evidence="2">DP1</strain>
    </source>
</reference>
<evidence type="ECO:0000313" key="2">
    <source>
        <dbReference type="EMBL" id="CAI2387329.1"/>
    </source>
</evidence>
<feature type="region of interest" description="Disordered" evidence="1">
    <location>
        <begin position="1"/>
        <end position="96"/>
    </location>
</feature>
<organism evidence="2 3">
    <name type="scientific">Euplotes crassus</name>
    <dbReference type="NCBI Taxonomy" id="5936"/>
    <lineage>
        <taxon>Eukaryota</taxon>
        <taxon>Sar</taxon>
        <taxon>Alveolata</taxon>
        <taxon>Ciliophora</taxon>
        <taxon>Intramacronucleata</taxon>
        <taxon>Spirotrichea</taxon>
        <taxon>Hypotrichia</taxon>
        <taxon>Euplotida</taxon>
        <taxon>Euplotidae</taxon>
        <taxon>Moneuplotes</taxon>
    </lineage>
</organism>
<feature type="compositionally biased region" description="Basic and acidic residues" evidence="1">
    <location>
        <begin position="29"/>
        <end position="38"/>
    </location>
</feature>
<feature type="region of interest" description="Disordered" evidence="1">
    <location>
        <begin position="261"/>
        <end position="304"/>
    </location>
</feature>
<dbReference type="EMBL" id="CAMPGE010029844">
    <property type="protein sequence ID" value="CAI2387329.1"/>
    <property type="molecule type" value="Genomic_DNA"/>
</dbReference>
<comment type="caution">
    <text evidence="2">The sequence shown here is derived from an EMBL/GenBank/DDBJ whole genome shotgun (WGS) entry which is preliminary data.</text>
</comment>
<dbReference type="Proteomes" id="UP001295684">
    <property type="component" value="Unassembled WGS sequence"/>
</dbReference>
<feature type="compositionally biased region" description="Polar residues" evidence="1">
    <location>
        <begin position="39"/>
        <end position="48"/>
    </location>
</feature>
<feature type="region of interest" description="Disordered" evidence="1">
    <location>
        <begin position="469"/>
        <end position="499"/>
    </location>
</feature>
<feature type="compositionally biased region" description="Basic and acidic residues" evidence="1">
    <location>
        <begin position="226"/>
        <end position="243"/>
    </location>
</feature>